<dbReference type="PROSITE" id="PS01036">
    <property type="entry name" value="HSP70_3"/>
    <property type="match status" value="1"/>
</dbReference>
<dbReference type="SUPFAM" id="SSF53067">
    <property type="entry name" value="Actin-like ATPase domain"/>
    <property type="match status" value="2"/>
</dbReference>
<dbReference type="InterPro" id="IPR018181">
    <property type="entry name" value="Heat_shock_70_CS"/>
</dbReference>
<dbReference type="Gene3D" id="3.30.420.40">
    <property type="match status" value="2"/>
</dbReference>
<dbReference type="GO" id="GO:0005524">
    <property type="term" value="F:ATP binding"/>
    <property type="evidence" value="ECO:0007669"/>
    <property type="project" value="UniProtKB-KW"/>
</dbReference>
<evidence type="ECO:0000256" key="4">
    <source>
        <dbReference type="ARBA" id="ARBA00023186"/>
    </source>
</evidence>
<dbReference type="PROSITE" id="PS00297">
    <property type="entry name" value="HSP70_1"/>
    <property type="match status" value="1"/>
</dbReference>
<dbReference type="CDD" id="cd24029">
    <property type="entry name" value="ASKHA_NBD_HSP70_DnaK_HscA_HscC"/>
    <property type="match status" value="1"/>
</dbReference>
<dbReference type="GO" id="GO:0140662">
    <property type="term" value="F:ATP-dependent protein folding chaperone"/>
    <property type="evidence" value="ECO:0007669"/>
    <property type="project" value="InterPro"/>
</dbReference>
<dbReference type="Proteomes" id="UP000807825">
    <property type="component" value="Unassembled WGS sequence"/>
</dbReference>
<dbReference type="FunFam" id="3.90.640.10:FF:000003">
    <property type="entry name" value="Molecular chaperone DnaK"/>
    <property type="match status" value="1"/>
</dbReference>
<feature type="compositionally biased region" description="Basic and acidic residues" evidence="7">
    <location>
        <begin position="46"/>
        <end position="60"/>
    </location>
</feature>
<evidence type="ECO:0000256" key="3">
    <source>
        <dbReference type="ARBA" id="ARBA00022840"/>
    </source>
</evidence>
<evidence type="ECO:0000256" key="2">
    <source>
        <dbReference type="ARBA" id="ARBA00022741"/>
    </source>
</evidence>
<dbReference type="PANTHER" id="PTHR19375">
    <property type="entry name" value="HEAT SHOCK PROTEIN 70KDA"/>
    <property type="match status" value="1"/>
</dbReference>
<evidence type="ECO:0000256" key="5">
    <source>
        <dbReference type="RuleBase" id="RU003322"/>
    </source>
</evidence>
<evidence type="ECO:0000256" key="7">
    <source>
        <dbReference type="SAM" id="MobiDB-lite"/>
    </source>
</evidence>
<comment type="caution">
    <text evidence="8">The sequence shown here is derived from an EMBL/GenBank/DDBJ whole genome shotgun (WGS) entry which is preliminary data.</text>
</comment>
<dbReference type="Gene3D" id="3.90.640.10">
    <property type="entry name" value="Actin, Chain A, domain 4"/>
    <property type="match status" value="1"/>
</dbReference>
<dbReference type="SUPFAM" id="SSF100920">
    <property type="entry name" value="Heat shock protein 70kD (HSP70), peptide-binding domain"/>
    <property type="match status" value="1"/>
</dbReference>
<proteinExistence type="inferred from homology"/>
<dbReference type="EMBL" id="JACRDE010000582">
    <property type="protein sequence ID" value="MBI5252237.1"/>
    <property type="molecule type" value="Genomic_DNA"/>
</dbReference>
<evidence type="ECO:0000256" key="1">
    <source>
        <dbReference type="ARBA" id="ARBA00007381"/>
    </source>
</evidence>
<reference evidence="8" key="1">
    <citation type="submission" date="2020-07" db="EMBL/GenBank/DDBJ databases">
        <title>Huge and variable diversity of episymbiotic CPR bacteria and DPANN archaea in groundwater ecosystems.</title>
        <authorList>
            <person name="He C.Y."/>
            <person name="Keren R."/>
            <person name="Whittaker M."/>
            <person name="Farag I.F."/>
            <person name="Doudna J."/>
            <person name="Cate J.H.D."/>
            <person name="Banfield J.F."/>
        </authorList>
    </citation>
    <scope>NUCLEOTIDE SEQUENCE</scope>
    <source>
        <strain evidence="8">NC_groundwater_1664_Pr3_B-0.1um_52_9</strain>
    </source>
</reference>
<protein>
    <submittedName>
        <fullName evidence="8">Hsp70 family protein</fullName>
    </submittedName>
</protein>
<sequence>MATVNKEESSGTPIEEKIEDEGSPIEERAEDAATPIEVVEESSPEAPKEEVVQEPKPEIEEKKSPYVVGIDLGTSTSSIAVFDATPGIRVKDAAKVLSIEGSKFMPSVVHVMPEGGEILVGEQAKDMMLIDPENTVASIKREMGDPSYCKEFEGIENKKFSPADISAEILKKLVQEATSNGQFDFQGPVIDAVICVPANFEDNKKRMTEQAGQLAGLNILETLHEPIAAAIAYGAANDADQKIMVYDLGGGTFDVSILEVRTKAQGDATDGDKWKARFRVLASEGIPKLGGDDFDKRMMQLVQDRFCQKTGLDLDLFDLGKDQCGGVNKRTLRHAEKKLKQACERAKEELTQLAETEIRIVDFMKDGKGDIHGLEEKIRREEFEDAIRDLIASSEAAVHKALDSAKLKIDDIDRIILVGGSTRVPLVKQMIEEMFGKPTYTDPDPDTAVARGAAIWGDWLSQPKGPGVGIELINQVTHHLGIALHGGKFHILIEKGRELSEEAPEAAVEQEFVTSRDNMTSMKIEVFQSSDQVEYVSDEPCTYVANILLDGIPPAAKGKERVKVSFAVDRQNRLRVHATCLSDGAVTKSLDNIKIV</sequence>
<name>A0A9D6Z670_9BACT</name>
<dbReference type="InterPro" id="IPR029047">
    <property type="entry name" value="HSP70_peptide-bd_sf"/>
</dbReference>
<accession>A0A9D6Z670</accession>
<keyword evidence="4" id="KW-0143">Chaperone</keyword>
<dbReference type="PRINTS" id="PR00301">
    <property type="entry name" value="HEATSHOCK70"/>
</dbReference>
<dbReference type="Pfam" id="PF00012">
    <property type="entry name" value="HSP70"/>
    <property type="match status" value="1"/>
</dbReference>
<evidence type="ECO:0000256" key="6">
    <source>
        <dbReference type="SAM" id="Coils"/>
    </source>
</evidence>
<dbReference type="PROSITE" id="PS00329">
    <property type="entry name" value="HSP70_2"/>
    <property type="match status" value="1"/>
</dbReference>
<gene>
    <name evidence="8" type="ORF">HY912_22310</name>
</gene>
<evidence type="ECO:0000313" key="9">
    <source>
        <dbReference type="Proteomes" id="UP000807825"/>
    </source>
</evidence>
<dbReference type="AlphaFoldDB" id="A0A9D6Z670"/>
<feature type="region of interest" description="Disordered" evidence="7">
    <location>
        <begin position="1"/>
        <end position="60"/>
    </location>
</feature>
<dbReference type="InterPro" id="IPR043129">
    <property type="entry name" value="ATPase_NBD"/>
</dbReference>
<organism evidence="8 9">
    <name type="scientific">Desulfomonile tiedjei</name>
    <dbReference type="NCBI Taxonomy" id="2358"/>
    <lineage>
        <taxon>Bacteria</taxon>
        <taxon>Pseudomonadati</taxon>
        <taxon>Thermodesulfobacteriota</taxon>
        <taxon>Desulfomonilia</taxon>
        <taxon>Desulfomonilales</taxon>
        <taxon>Desulfomonilaceae</taxon>
        <taxon>Desulfomonile</taxon>
    </lineage>
</organism>
<dbReference type="Gene3D" id="2.60.34.10">
    <property type="entry name" value="Substrate Binding Domain Of DNAk, Chain A, domain 1"/>
    <property type="match status" value="1"/>
</dbReference>
<keyword evidence="2 5" id="KW-0547">Nucleotide-binding</keyword>
<dbReference type="InterPro" id="IPR013126">
    <property type="entry name" value="Hsp_70_fam"/>
</dbReference>
<comment type="similarity">
    <text evidence="1 5">Belongs to the heat shock protein 70 family.</text>
</comment>
<keyword evidence="6" id="KW-0175">Coiled coil</keyword>
<evidence type="ECO:0000313" key="8">
    <source>
        <dbReference type="EMBL" id="MBI5252237.1"/>
    </source>
</evidence>
<feature type="coiled-coil region" evidence="6">
    <location>
        <begin position="329"/>
        <end position="359"/>
    </location>
</feature>
<keyword evidence="3 5" id="KW-0067">ATP-binding</keyword>